<evidence type="ECO:0000259" key="3">
    <source>
        <dbReference type="PROSITE" id="PS50234"/>
    </source>
</evidence>
<name>D2V9J6_NAEGR</name>
<dbReference type="NCBIfam" id="NF012211">
    <property type="entry name" value="tand_rpt_95"/>
    <property type="match status" value="2"/>
</dbReference>
<proteinExistence type="predicted"/>
<dbReference type="InParanoid" id="D2V9J6"/>
<accession>D2V9J6</accession>
<dbReference type="Pfam" id="PF17892">
    <property type="entry name" value="Cadherin_5"/>
    <property type="match status" value="1"/>
</dbReference>
<protein>
    <recommendedName>
        <fullName evidence="6">Tandem-95 repeat protein</fullName>
    </recommendedName>
</protein>
<organism evidence="5">
    <name type="scientific">Naegleria gruberi</name>
    <name type="common">Amoeba</name>
    <dbReference type="NCBI Taxonomy" id="5762"/>
    <lineage>
        <taxon>Eukaryota</taxon>
        <taxon>Discoba</taxon>
        <taxon>Heterolobosea</taxon>
        <taxon>Tetramitia</taxon>
        <taxon>Eutetramitia</taxon>
        <taxon>Vahlkampfiidae</taxon>
        <taxon>Naegleria</taxon>
    </lineage>
</organism>
<dbReference type="CDD" id="cd01450">
    <property type="entry name" value="vWFA_subfamily_ECM"/>
    <property type="match status" value="1"/>
</dbReference>
<dbReference type="InterPro" id="IPR002035">
    <property type="entry name" value="VWF_A"/>
</dbReference>
<keyword evidence="5" id="KW-1185">Reference proteome</keyword>
<dbReference type="InterPro" id="IPR016186">
    <property type="entry name" value="C-type_lectin-like/link_sf"/>
</dbReference>
<evidence type="ECO:0000313" key="4">
    <source>
        <dbReference type="EMBL" id="EFC46599.1"/>
    </source>
</evidence>
<dbReference type="SUPFAM" id="SSF56436">
    <property type="entry name" value="C-type lectin-like"/>
    <property type="match status" value="1"/>
</dbReference>
<dbReference type="PROSITE" id="PS50041">
    <property type="entry name" value="C_TYPE_LECTIN_2"/>
    <property type="match status" value="1"/>
</dbReference>
<dbReference type="STRING" id="5762.D2V9J6"/>
<dbReference type="PRINTS" id="PR00453">
    <property type="entry name" value="VWFADOMAIN"/>
</dbReference>
<dbReference type="CDD" id="cd00037">
    <property type="entry name" value="CLECT"/>
    <property type="match status" value="1"/>
</dbReference>
<dbReference type="InterPro" id="IPR040853">
    <property type="entry name" value="RapA2_cadherin-like"/>
</dbReference>
<dbReference type="eggNOG" id="KOG1216">
    <property type="taxonomic scope" value="Eukaryota"/>
</dbReference>
<dbReference type="Gene3D" id="3.40.50.410">
    <property type="entry name" value="von Willebrand factor, type A domain"/>
    <property type="match status" value="1"/>
</dbReference>
<dbReference type="RefSeq" id="XP_002679343.1">
    <property type="nucleotide sequence ID" value="XM_002679297.1"/>
</dbReference>
<dbReference type="InterPro" id="IPR001304">
    <property type="entry name" value="C-type_lectin-like"/>
</dbReference>
<dbReference type="PANTHER" id="PTHR24020:SF87">
    <property type="entry name" value="COLLAGEN ALPHA-1(VI) CHAIN-LIKE"/>
    <property type="match status" value="1"/>
</dbReference>
<keyword evidence="1" id="KW-0472">Membrane</keyword>
<dbReference type="SMART" id="SM00327">
    <property type="entry name" value="VWA"/>
    <property type="match status" value="1"/>
</dbReference>
<evidence type="ECO:0000259" key="2">
    <source>
        <dbReference type="PROSITE" id="PS50041"/>
    </source>
</evidence>
<keyword evidence="1" id="KW-0812">Transmembrane</keyword>
<dbReference type="Pfam" id="PF00092">
    <property type="entry name" value="VWA"/>
    <property type="match status" value="1"/>
</dbReference>
<dbReference type="KEGG" id="ngr:NAEGRDRAFT_79080"/>
<gene>
    <name evidence="4" type="ORF">NAEGRDRAFT_79080</name>
</gene>
<feature type="transmembrane region" description="Helical" evidence="1">
    <location>
        <begin position="33"/>
        <end position="55"/>
    </location>
</feature>
<keyword evidence="1" id="KW-1133">Transmembrane helix</keyword>
<dbReference type="VEuPathDB" id="AmoebaDB:NAEGRDRAFT_79080"/>
<dbReference type="OrthoDB" id="5317514at2759"/>
<dbReference type="InterPro" id="IPR041690">
    <property type="entry name" value="Cadherin_5"/>
</dbReference>
<dbReference type="SUPFAM" id="SSF53300">
    <property type="entry name" value="vWA-like"/>
    <property type="match status" value="1"/>
</dbReference>
<dbReference type="Gene3D" id="2.60.40.2810">
    <property type="match status" value="1"/>
</dbReference>
<dbReference type="InterPro" id="IPR036465">
    <property type="entry name" value="vWFA_dom_sf"/>
</dbReference>
<dbReference type="GeneID" id="8848688"/>
<dbReference type="Pfam" id="PF17963">
    <property type="entry name" value="Big_9"/>
    <property type="match status" value="6"/>
</dbReference>
<dbReference type="Pfam" id="PF17803">
    <property type="entry name" value="Cadherin_4"/>
    <property type="match status" value="2"/>
</dbReference>
<evidence type="ECO:0000256" key="1">
    <source>
        <dbReference type="SAM" id="Phobius"/>
    </source>
</evidence>
<dbReference type="Gene3D" id="3.10.100.10">
    <property type="entry name" value="Mannose-Binding Protein A, subunit A"/>
    <property type="match status" value="1"/>
</dbReference>
<dbReference type="InterPro" id="IPR016187">
    <property type="entry name" value="CTDL_fold"/>
</dbReference>
<dbReference type="Proteomes" id="UP000006671">
    <property type="component" value="Unassembled WGS sequence"/>
</dbReference>
<feature type="domain" description="C-type lectin" evidence="2">
    <location>
        <begin position="2570"/>
        <end position="2682"/>
    </location>
</feature>
<feature type="domain" description="VWFA" evidence="3">
    <location>
        <begin position="2149"/>
        <end position="2391"/>
    </location>
</feature>
<dbReference type="Gene3D" id="2.60.40.3440">
    <property type="match status" value="2"/>
</dbReference>
<dbReference type="PROSITE" id="PS50234">
    <property type="entry name" value="VWFA"/>
    <property type="match status" value="1"/>
</dbReference>
<evidence type="ECO:0000313" key="5">
    <source>
        <dbReference type="Proteomes" id="UP000006671"/>
    </source>
</evidence>
<dbReference type="EMBL" id="GG738858">
    <property type="protein sequence ID" value="EFC46599.1"/>
    <property type="molecule type" value="Genomic_DNA"/>
</dbReference>
<dbReference type="InterPro" id="IPR050525">
    <property type="entry name" value="ECM_Assembly_Org"/>
</dbReference>
<dbReference type="PANTHER" id="PTHR24020">
    <property type="entry name" value="COLLAGEN ALPHA"/>
    <property type="match status" value="1"/>
</dbReference>
<sequence length="2704" mass="286536">MPAGTVLGSSTVSRTGFTANISLLKGGTISQTVIGAVISSLVVASVVATILMVTLNATVYNPVAVDDYYQVYKKVPSNFYPLSNDYDTRSSNLTILNITQPAHGKAVLSAKNTIVYTSSGSFAGNDTLEYTITNSWTVATAKIHVQVLNRAPDVVDLQYTVNKNSKNNNFDVFNFVTENGGMTSDVDGDTLFITSLGGSVSEGSSISFDELFVYYTPAYGFNNEEQLNYTVSDGYSNVTATLKIIVANDAPTAEPDSYTVNKNTMATLSVLSNDYDINGDNITIVSGSTGLGSTGTVLVGAQGAFLQYIPKPFISTPASDAFEYTITDGALTSSSFVFIKIVNLPPSAKDLTIDVPKNSKNNLIDLTFSDEDILDTVTLTPTTKLTRGSSSLSVVTSVKSVYYPSGDFYQVNSNAYTLLYTPEQGVVYSESFKVKVSDGVDSVLATITINVVPSPPIPVNDTATCQKNGQVTVDVISNDYSQSGDVLKLNFVSATTLNGGKITRLDDNNTLYEPAHDFTGEDVASYIVINTNADGSTEGTFNRTGYVIIKVVNTAPVAVASSFTVSKGLTSSINPILNSYDPNGDKITYNSFSQSTYGLSISFTPGNDYANYTALSSVYVDYVEFDVADVEKLVSNKAVVTVHVVNDAPVPVDDLATSFVSFTPSSSGLGVQNFTYTCTDGPSTSNIASVSITVTNNDKPQDKTISKTVHWSTQSTGSVINIFSIAQPVDNDGDSLSIVTTPDQAPAHGSITISNGDATTIPNVIYKQNAGYLGSDSFKVQITDGSSFSIVTVNVIVYDNAPVSNDISETRHFTDVSNGYTKNAIAWFNVTDSDSEDTVVVKGASTSSCGSVSYTTSTVTFTSAAGSTGVCVVTVTFTDGLLNSVAKWNIDVQNSAPIATPFPTSIHWTKNQSLIDISSSISDSDGDSVSFSISAYDSSYGTPTINSDKVIVWNLPKTVKLGASQLTISYTDGWISKTASYPVTIQNYAPTAVSKNIVSKWSTCVSGISIDILSECSDSDGDSLAFDTTPIVSAPSQGSASVVSSKLVYKQSSASIGNPPTLGAKTFTYKAYDGALYSSASTVTGVKYLRSAFASSDACKVILSDGFESSSATLTTNSYNNAPVAANLTLTYSGGNIQYGITIDVISLATDSDIQDVPYLKIENVGSSSMFGSGAAQPSDGKIVYFPDPSLVKSLGVDTVPYTISDGLTTSIGYLKINITSTSPSSTEQYYNVHFRYSSVGYVFLPLDKLSETGTTLDQTPLSDPNHGGIGSLSVSSNIATFTASNTVGVYTANYRVSDSMKSSTSSISVTVVNNAPTSQTKTISVPWRTFKAGIEIDILNYAPADYDTDGDSLSLVSIASQPSVGSVTVLDSNAGTVALSGDKKSFTFTNSNGNSASQFFNYTVTDGMGVSASKGIFVTISNSAPTATPLTFSRHWAKLYPSSLVSSYNGIGDYIVISKGSTICNNFANLVVPGSVATAGFTAQALKPTGTLSVNNAAYSSVVTSASNLYQYLSQKSCVASLDQNFPSSGVLSFTPGVYCFSQGLNGNGKIELSGSGLFIFVATTNLNANFSWSFKNGASYLNVFWIVGAAGIQGTFYGHVLTYGQLNFNVVNMYGVIMSLGSNSLNLNNVNFGSAQLPTGNTALVLQSDLVTVFYMNTFINGPGTDSFQYTITDQIATSNIATVNLVFTNTAPQATSFSKTIGWKNTLSLTNVVSQYCYDADSDSLSLFGVGQGSYGTTTVSDYTTGSLVYTPSSSISYTTTLSNGTRYVTDSIKFSCYDGAQVATYATMSVLTYATTYLGTLQFSFTLTDGQLTSTYTYTVTITGNSFGCLDYTISTTKNSAATQFEDALKTSLTAKVGSEPVTMAITNTATLNGVGSISSSTGKLTYTPASTSSSNSDCYASYSLTNTAGQTAICKIIIAQPNQAPTLNAYTYVYSISRASNNYISFDYISLSSSKDADTADTLVLKSIADVGTCNSTVLQSLTIASNQVKFLRVATFLGSCNFVLAVSDSDARNPITKNVQVGISALASPPVAVNDFVSTQFNTYIDISVSSLLSNDYDSLGGTFTFTGISCPSGDSSYCTSGTPAILNPADPANNRIIRVYPVTGSCNTQKFVYSIQSDQDGTSASAVVSVQYTKCQCGLNLDIIFVIDGSGSITADNFVNMKNFASNLTTGFGSNISPTGTNIGIIQFASTITTHLDLKSGTSQSSVLTAIKNMAQIQSGTNSISGINTAVNMMLASGRKSISQKLLIHITDGLSNDPCSCGSCRSTYSSNPGNYGVSPSYCKSPRFPGADCTVCSWYDDRSRCNPCSDATVRSVDINSWSIGGSNNAEMSLYGSVWNWRQLAIGIGSAVTDSYGQIQVQKMNYDQNNLVLVNWNDLSNIYQTIIDNSCNIVDTSKTNVLVPLASSGYSVKYLGKTSSTATFLNASSPVTVFTYNISVATGSPALTRFTLELQAGYNQDAFHDYSPSFPVYIGADQITGLTGFTYLSLPSSYTIAPGSYKIYTLKIAGDIPEGIIKFGLAGGSQYSQGTITGPSGIITAPSTLPPKVNMVDYPWYRKMSCSTSLGRCYYFTKLQNYYAVESMSSLCKYFHPNASLVQIQSATEKTFLANNLLPKNETNAFFLGTKGHEISQGSFTTWSDGSTIVYKDWYSSYYPASGDSITYAYFMGSYPTYGWWATTTPDGGIYGLVCYVPIGLVN</sequence>
<reference evidence="4 5" key="1">
    <citation type="journal article" date="2010" name="Cell">
        <title>The genome of Naegleria gruberi illuminates early eukaryotic versatility.</title>
        <authorList>
            <person name="Fritz-Laylin L.K."/>
            <person name="Prochnik S.E."/>
            <person name="Ginger M.L."/>
            <person name="Dacks J.B."/>
            <person name="Carpenter M.L."/>
            <person name="Field M.C."/>
            <person name="Kuo A."/>
            <person name="Paredez A."/>
            <person name="Chapman J."/>
            <person name="Pham J."/>
            <person name="Shu S."/>
            <person name="Neupane R."/>
            <person name="Cipriano M."/>
            <person name="Mancuso J."/>
            <person name="Tu H."/>
            <person name="Salamov A."/>
            <person name="Lindquist E."/>
            <person name="Shapiro H."/>
            <person name="Lucas S."/>
            <person name="Grigoriev I.V."/>
            <person name="Cande W.Z."/>
            <person name="Fulton C."/>
            <person name="Rokhsar D.S."/>
            <person name="Dawson S.C."/>
        </authorList>
    </citation>
    <scope>NUCLEOTIDE SEQUENCE [LARGE SCALE GENOMIC DNA]</scope>
    <source>
        <strain evidence="4 5">NEG-M</strain>
    </source>
</reference>
<evidence type="ECO:0008006" key="6">
    <source>
        <dbReference type="Google" id="ProtNLM"/>
    </source>
</evidence>